<organism evidence="1 2">
    <name type="scientific">Urbifossiella limnaea</name>
    <dbReference type="NCBI Taxonomy" id="2528023"/>
    <lineage>
        <taxon>Bacteria</taxon>
        <taxon>Pseudomonadati</taxon>
        <taxon>Planctomycetota</taxon>
        <taxon>Planctomycetia</taxon>
        <taxon>Gemmatales</taxon>
        <taxon>Gemmataceae</taxon>
        <taxon>Urbifossiella</taxon>
    </lineage>
</organism>
<accession>A0A517Y1D8</accession>
<dbReference type="KEGG" id="uli:ETAA1_55180"/>
<protein>
    <recommendedName>
        <fullName evidence="3">GxxExxY protein</fullName>
    </recommendedName>
</protein>
<evidence type="ECO:0000313" key="1">
    <source>
        <dbReference type="EMBL" id="QDU23518.1"/>
    </source>
</evidence>
<dbReference type="Pfam" id="PF13366">
    <property type="entry name" value="PDDEXK_3"/>
    <property type="match status" value="1"/>
</dbReference>
<proteinExistence type="predicted"/>
<dbReference type="InterPro" id="IPR026350">
    <property type="entry name" value="GxxExxY"/>
</dbReference>
<keyword evidence="2" id="KW-1185">Reference proteome</keyword>
<dbReference type="AlphaFoldDB" id="A0A517Y1D8"/>
<dbReference type="Proteomes" id="UP000319576">
    <property type="component" value="Chromosome"/>
</dbReference>
<dbReference type="EMBL" id="CP036273">
    <property type="protein sequence ID" value="QDU23518.1"/>
    <property type="molecule type" value="Genomic_DNA"/>
</dbReference>
<sequence>MTENELAKIVVDACYQIHVRLGPGLLESVYARILEHELAKRGLQVRREVPIPFRYDDIEFDEGFRADLVVDDKLILELKSVESTAPVHKKQLLTYLKITGLKLGLLINFGAPLIKDGLFRLANGLAE</sequence>
<evidence type="ECO:0000313" key="2">
    <source>
        <dbReference type="Proteomes" id="UP000319576"/>
    </source>
</evidence>
<dbReference type="OrthoDB" id="9806869at2"/>
<name>A0A517Y1D8_9BACT</name>
<dbReference type="NCBIfam" id="TIGR04256">
    <property type="entry name" value="GxxExxY"/>
    <property type="match status" value="1"/>
</dbReference>
<evidence type="ECO:0008006" key="3">
    <source>
        <dbReference type="Google" id="ProtNLM"/>
    </source>
</evidence>
<reference evidence="1 2" key="1">
    <citation type="submission" date="2019-02" db="EMBL/GenBank/DDBJ databases">
        <title>Deep-cultivation of Planctomycetes and their phenomic and genomic characterization uncovers novel biology.</title>
        <authorList>
            <person name="Wiegand S."/>
            <person name="Jogler M."/>
            <person name="Boedeker C."/>
            <person name="Pinto D."/>
            <person name="Vollmers J."/>
            <person name="Rivas-Marin E."/>
            <person name="Kohn T."/>
            <person name="Peeters S.H."/>
            <person name="Heuer A."/>
            <person name="Rast P."/>
            <person name="Oberbeckmann S."/>
            <person name="Bunk B."/>
            <person name="Jeske O."/>
            <person name="Meyerdierks A."/>
            <person name="Storesund J.E."/>
            <person name="Kallscheuer N."/>
            <person name="Luecker S."/>
            <person name="Lage O.M."/>
            <person name="Pohl T."/>
            <person name="Merkel B.J."/>
            <person name="Hornburger P."/>
            <person name="Mueller R.-W."/>
            <person name="Bruemmer F."/>
            <person name="Labrenz M."/>
            <person name="Spormann A.M."/>
            <person name="Op den Camp H."/>
            <person name="Overmann J."/>
            <person name="Amann R."/>
            <person name="Jetten M.S.M."/>
            <person name="Mascher T."/>
            <person name="Medema M.H."/>
            <person name="Devos D.P."/>
            <person name="Kaster A.-K."/>
            <person name="Ovreas L."/>
            <person name="Rohde M."/>
            <person name="Galperin M.Y."/>
            <person name="Jogler C."/>
        </authorList>
    </citation>
    <scope>NUCLEOTIDE SEQUENCE [LARGE SCALE GENOMIC DNA]</scope>
    <source>
        <strain evidence="1 2">ETA_A1</strain>
    </source>
</reference>
<gene>
    <name evidence="1" type="ORF">ETAA1_55180</name>
</gene>
<dbReference type="RefSeq" id="WP_145243757.1">
    <property type="nucleotide sequence ID" value="NZ_CP036273.1"/>
</dbReference>